<feature type="compositionally biased region" description="Pro residues" evidence="1">
    <location>
        <begin position="180"/>
        <end position="189"/>
    </location>
</feature>
<dbReference type="InterPro" id="IPR036875">
    <property type="entry name" value="Znf_CCHC_sf"/>
</dbReference>
<evidence type="ECO:0000259" key="2">
    <source>
        <dbReference type="SMART" id="SM00343"/>
    </source>
</evidence>
<evidence type="ECO:0000313" key="4">
    <source>
        <dbReference type="Proteomes" id="UP001231189"/>
    </source>
</evidence>
<dbReference type="SUPFAM" id="SSF57756">
    <property type="entry name" value="Retrovirus zinc finger-like domains"/>
    <property type="match status" value="1"/>
</dbReference>
<protein>
    <recommendedName>
        <fullName evidence="2">CCHC-type domain-containing protein</fullName>
    </recommendedName>
</protein>
<comment type="caution">
    <text evidence="3">The sequence shown here is derived from an EMBL/GenBank/DDBJ whole genome shotgun (WGS) entry which is preliminary data.</text>
</comment>
<name>A0AAD8TDS0_LOLMU</name>
<accession>A0AAD8TDS0</accession>
<evidence type="ECO:0000256" key="1">
    <source>
        <dbReference type="SAM" id="MobiDB-lite"/>
    </source>
</evidence>
<feature type="domain" description="CCHC-type" evidence="2">
    <location>
        <begin position="353"/>
        <end position="369"/>
    </location>
</feature>
<feature type="region of interest" description="Disordered" evidence="1">
    <location>
        <begin position="76"/>
        <end position="191"/>
    </location>
</feature>
<dbReference type="EMBL" id="JAUUTY010000002">
    <property type="protein sequence ID" value="KAK1680784.1"/>
    <property type="molecule type" value="Genomic_DNA"/>
</dbReference>
<feature type="compositionally biased region" description="Low complexity" evidence="1">
    <location>
        <begin position="76"/>
        <end position="100"/>
    </location>
</feature>
<proteinExistence type="predicted"/>
<dbReference type="PANTHER" id="PTHR33170">
    <property type="entry name" value="DUF4283 DOMAIN-CONTAINING PROTEIN-RELATED"/>
    <property type="match status" value="1"/>
</dbReference>
<feature type="compositionally biased region" description="Basic and acidic residues" evidence="1">
    <location>
        <begin position="120"/>
        <end position="132"/>
    </location>
</feature>
<organism evidence="3 4">
    <name type="scientific">Lolium multiflorum</name>
    <name type="common">Italian ryegrass</name>
    <name type="synonym">Lolium perenne subsp. multiflorum</name>
    <dbReference type="NCBI Taxonomy" id="4521"/>
    <lineage>
        <taxon>Eukaryota</taxon>
        <taxon>Viridiplantae</taxon>
        <taxon>Streptophyta</taxon>
        <taxon>Embryophyta</taxon>
        <taxon>Tracheophyta</taxon>
        <taxon>Spermatophyta</taxon>
        <taxon>Magnoliopsida</taxon>
        <taxon>Liliopsida</taxon>
        <taxon>Poales</taxon>
        <taxon>Poaceae</taxon>
        <taxon>BOP clade</taxon>
        <taxon>Pooideae</taxon>
        <taxon>Poodae</taxon>
        <taxon>Poeae</taxon>
        <taxon>Poeae Chloroplast Group 2 (Poeae type)</taxon>
        <taxon>Loliodinae</taxon>
        <taxon>Loliinae</taxon>
        <taxon>Lolium</taxon>
    </lineage>
</organism>
<dbReference type="AlphaFoldDB" id="A0AAD8TDS0"/>
<feature type="compositionally biased region" description="Polar residues" evidence="1">
    <location>
        <begin position="303"/>
        <end position="325"/>
    </location>
</feature>
<dbReference type="SMART" id="SM00343">
    <property type="entry name" value="ZnF_C2HC"/>
    <property type="match status" value="2"/>
</dbReference>
<feature type="compositionally biased region" description="Low complexity" evidence="1">
    <location>
        <begin position="273"/>
        <end position="288"/>
    </location>
</feature>
<feature type="region of interest" description="Disordered" evidence="1">
    <location>
        <begin position="264"/>
        <end position="325"/>
    </location>
</feature>
<feature type="domain" description="CCHC-type" evidence="2">
    <location>
        <begin position="334"/>
        <end position="350"/>
    </location>
</feature>
<reference evidence="3" key="1">
    <citation type="submission" date="2023-07" db="EMBL/GenBank/DDBJ databases">
        <title>A chromosome-level genome assembly of Lolium multiflorum.</title>
        <authorList>
            <person name="Chen Y."/>
            <person name="Copetti D."/>
            <person name="Kolliker R."/>
            <person name="Studer B."/>
        </authorList>
    </citation>
    <scope>NUCLEOTIDE SEQUENCE</scope>
    <source>
        <strain evidence="3">02402/16</strain>
        <tissue evidence="3">Leaf</tissue>
    </source>
</reference>
<gene>
    <name evidence="3" type="ORF">QYE76_041632</name>
</gene>
<keyword evidence="4" id="KW-1185">Reference proteome</keyword>
<feature type="compositionally biased region" description="Polar residues" evidence="1">
    <location>
        <begin position="101"/>
        <end position="113"/>
    </location>
</feature>
<dbReference type="GO" id="GO:0003676">
    <property type="term" value="F:nucleic acid binding"/>
    <property type="evidence" value="ECO:0007669"/>
    <property type="project" value="InterPro"/>
</dbReference>
<dbReference type="Gene3D" id="4.10.60.10">
    <property type="entry name" value="Zinc finger, CCHC-type"/>
    <property type="match status" value="1"/>
</dbReference>
<dbReference type="PANTHER" id="PTHR33170:SF48">
    <property type="entry name" value="CCHC-TYPE DOMAIN-CONTAINING PROTEIN"/>
    <property type="match status" value="1"/>
</dbReference>
<dbReference type="Proteomes" id="UP001231189">
    <property type="component" value="Unassembled WGS sequence"/>
</dbReference>
<evidence type="ECO:0000313" key="3">
    <source>
        <dbReference type="EMBL" id="KAK1680784.1"/>
    </source>
</evidence>
<feature type="region of interest" description="Disordered" evidence="1">
    <location>
        <begin position="208"/>
        <end position="230"/>
    </location>
</feature>
<dbReference type="GO" id="GO:0008270">
    <property type="term" value="F:zinc ion binding"/>
    <property type="evidence" value="ECO:0007669"/>
    <property type="project" value="InterPro"/>
</dbReference>
<sequence length="475" mass="53002">MMEEGFRRVAARFKALRDLEADRDRGESGAEVPSQAQGQIHGGFRLVWEGRGRRKVRQARLNFQRIQEFVISISSSAQSGRSRFKPQRSGMSQSPMGQQQATSTEEGSSTVSRTGMVKLSKRESLQKLKGKTEVSSGIPRCAMRASRQPIRRDGQPGRPRRQRRPCTKRGDPRVRLSSSRPPPPLPPDRPGLVVLVVEDFEQEEHLIMADRGRGRGHGNNGRGDRQQQQNQQFQPDFNQMQGYPYPPQAPYGFMPGAMPPPWFGGPFPPYPQQPFGMQQNQWVNPQQNGGQGQQAPGEYGGRNKNQQGRFQQNKKGPAQAESSGSNSLNYADTICEWCGEPGHLKAACSKGACCFICKASNHAVDDCPVLKRPHQIARYIGSSANGLGFYHIEAPEISVNPISSTRNCGVVTIEDGEISREDLGREFSNIYKTNWPWQIRELGDWSYLVKFPPHIPVEQVIGIPGLDWQKKGSLS</sequence>
<dbReference type="InterPro" id="IPR001878">
    <property type="entry name" value="Znf_CCHC"/>
</dbReference>
<feature type="compositionally biased region" description="Basic residues" evidence="1">
    <location>
        <begin position="158"/>
        <end position="167"/>
    </location>
</feature>